<name>A0A4Z1IIT3_9HELO</name>
<comment type="caution">
    <text evidence="1">The sequence shown here is derived from an EMBL/GenBank/DDBJ whole genome shotgun (WGS) entry which is preliminary data.</text>
</comment>
<dbReference type="EMBL" id="PQXN01000028">
    <property type="protein sequence ID" value="TGO61315.1"/>
    <property type="molecule type" value="Genomic_DNA"/>
</dbReference>
<keyword evidence="2" id="KW-1185">Reference proteome</keyword>
<reference evidence="1 2" key="1">
    <citation type="submission" date="2017-12" db="EMBL/GenBank/DDBJ databases">
        <title>Comparative genomics of Botrytis spp.</title>
        <authorList>
            <person name="Valero-Jimenez C.A."/>
            <person name="Tapia P."/>
            <person name="Veloso J."/>
            <person name="Silva-Moreno E."/>
            <person name="Staats M."/>
            <person name="Valdes J.H."/>
            <person name="Van Kan J.A.L."/>
        </authorList>
    </citation>
    <scope>NUCLEOTIDE SEQUENCE [LARGE SCALE GENOMIC DNA]</scope>
    <source>
        <strain evidence="1 2">MUCL11595</strain>
    </source>
</reference>
<protein>
    <submittedName>
        <fullName evidence="1">Uncharacterized protein</fullName>
    </submittedName>
</protein>
<dbReference type="OrthoDB" id="3514511at2759"/>
<organism evidence="1 2">
    <name type="scientific">Botryotinia convoluta</name>
    <dbReference type="NCBI Taxonomy" id="54673"/>
    <lineage>
        <taxon>Eukaryota</taxon>
        <taxon>Fungi</taxon>
        <taxon>Dikarya</taxon>
        <taxon>Ascomycota</taxon>
        <taxon>Pezizomycotina</taxon>
        <taxon>Leotiomycetes</taxon>
        <taxon>Helotiales</taxon>
        <taxon>Sclerotiniaceae</taxon>
        <taxon>Botryotinia</taxon>
    </lineage>
</organism>
<evidence type="ECO:0000313" key="2">
    <source>
        <dbReference type="Proteomes" id="UP000297527"/>
    </source>
</evidence>
<sequence length="148" mass="16421">MQQGWPSLGAMLKRHIMIFPPIVLPIQSYINSRIPPMKPNSLNSNSNHLQNKHHSTNLSQLPLLEKMGANTITVTNNSTYDVSVSVTYNGNDFQKGGSELWYTLKANGGSDTWNYRSDNQIVRVARSQNAGTGIESFLAVPGKTIYIN</sequence>
<gene>
    <name evidence="1" type="ORF">BCON_0028g00310</name>
</gene>
<dbReference type="AlphaFoldDB" id="A0A4Z1IIT3"/>
<evidence type="ECO:0000313" key="1">
    <source>
        <dbReference type="EMBL" id="TGO61315.1"/>
    </source>
</evidence>
<proteinExistence type="predicted"/>
<dbReference type="Proteomes" id="UP000297527">
    <property type="component" value="Unassembled WGS sequence"/>
</dbReference>
<accession>A0A4Z1IIT3</accession>